<dbReference type="Proteomes" id="UP000017836">
    <property type="component" value="Unassembled WGS sequence"/>
</dbReference>
<dbReference type="PROSITE" id="PS51499">
    <property type="entry name" value="APO"/>
    <property type="match status" value="1"/>
</dbReference>
<name>W1NIP7_AMBTC</name>
<evidence type="ECO:0000313" key="3">
    <source>
        <dbReference type="Proteomes" id="UP000017836"/>
    </source>
</evidence>
<feature type="domain" description="APO" evidence="1">
    <location>
        <begin position="13"/>
        <end position="97"/>
    </location>
</feature>
<gene>
    <name evidence="2" type="ORF">AMTR_s00009p00244800</name>
</gene>
<dbReference type="Pfam" id="PF05634">
    <property type="entry name" value="APO_RNA-bind"/>
    <property type="match status" value="1"/>
</dbReference>
<keyword evidence="3" id="KW-1185">Reference proteome</keyword>
<dbReference type="GO" id="GO:0003723">
    <property type="term" value="F:RNA binding"/>
    <property type="evidence" value="ECO:0007669"/>
    <property type="project" value="InterPro"/>
</dbReference>
<dbReference type="AlphaFoldDB" id="W1NIP7"/>
<dbReference type="OMA" id="YEPRTCK"/>
<dbReference type="Gramene" id="ERM95045">
    <property type="protein sequence ID" value="ERM95045"/>
    <property type="gene ID" value="AMTR_s00009p00244800"/>
</dbReference>
<protein>
    <recommendedName>
        <fullName evidence="1">APO domain-containing protein</fullName>
    </recommendedName>
</protein>
<evidence type="ECO:0000259" key="1">
    <source>
        <dbReference type="PROSITE" id="PS51499"/>
    </source>
</evidence>
<dbReference type="EMBL" id="KI397501">
    <property type="protein sequence ID" value="ERM95045.1"/>
    <property type="molecule type" value="Genomic_DNA"/>
</dbReference>
<accession>W1NIP7</accession>
<evidence type="ECO:0000313" key="2">
    <source>
        <dbReference type="EMBL" id="ERM95045.1"/>
    </source>
</evidence>
<organism evidence="2 3">
    <name type="scientific">Amborella trichopoda</name>
    <dbReference type="NCBI Taxonomy" id="13333"/>
    <lineage>
        <taxon>Eukaryota</taxon>
        <taxon>Viridiplantae</taxon>
        <taxon>Streptophyta</taxon>
        <taxon>Embryophyta</taxon>
        <taxon>Tracheophyta</taxon>
        <taxon>Spermatophyta</taxon>
        <taxon>Magnoliopsida</taxon>
        <taxon>Amborellales</taxon>
        <taxon>Amborellaceae</taxon>
        <taxon>Amborella</taxon>
    </lineage>
</organism>
<proteinExistence type="predicted"/>
<reference evidence="3" key="1">
    <citation type="journal article" date="2013" name="Science">
        <title>The Amborella genome and the evolution of flowering plants.</title>
        <authorList>
            <consortium name="Amborella Genome Project"/>
        </authorList>
    </citation>
    <scope>NUCLEOTIDE SEQUENCE [LARGE SCALE GENOMIC DNA]</scope>
</reference>
<dbReference type="eggNOG" id="ENOG502QRU6">
    <property type="taxonomic scope" value="Eukaryota"/>
</dbReference>
<sequence length="186" mass="21352">MPIFSCFVHYQYRMWVCGEVHVGATPHKIRSCDVSGSLNSKEHTWGMGSIDDVLPCVESFHLYDRLGRAVTHEERLRVDRVPAIVELCMQSGVDVLEFPTRRYKFPAYSVAGKTIDFERRFPRDVSHGDGIQTSGFWMKGGNWEKKENLEINGSSYSTSNDTQGKVVKLLYLPQNHEKFFHIKCFA</sequence>
<dbReference type="InterPro" id="IPR023342">
    <property type="entry name" value="APO_dom"/>
</dbReference>
<dbReference type="HOGENOM" id="CLU_1456334_0_0_1"/>